<sequence>MKIAVKFGLSGGFAVRSEVLQASKRRVVQCERRRSDSVCQRRPRIRPGNDFGEQSSNPSTAGPLSRSSSSAPLRTIKIDTYRRRFAPSALKCSNDSLRPELVDWLADQAGRGRP</sequence>
<accession>A0ACB7SJW1</accession>
<keyword evidence="2" id="KW-1185">Reference proteome</keyword>
<evidence type="ECO:0000313" key="2">
    <source>
        <dbReference type="Proteomes" id="UP000821845"/>
    </source>
</evidence>
<evidence type="ECO:0000313" key="1">
    <source>
        <dbReference type="EMBL" id="KAH6932949.1"/>
    </source>
</evidence>
<protein>
    <submittedName>
        <fullName evidence="1">Uncharacterized protein</fullName>
    </submittedName>
</protein>
<organism evidence="1 2">
    <name type="scientific">Hyalomma asiaticum</name>
    <name type="common">Tick</name>
    <dbReference type="NCBI Taxonomy" id="266040"/>
    <lineage>
        <taxon>Eukaryota</taxon>
        <taxon>Metazoa</taxon>
        <taxon>Ecdysozoa</taxon>
        <taxon>Arthropoda</taxon>
        <taxon>Chelicerata</taxon>
        <taxon>Arachnida</taxon>
        <taxon>Acari</taxon>
        <taxon>Parasitiformes</taxon>
        <taxon>Ixodida</taxon>
        <taxon>Ixodoidea</taxon>
        <taxon>Ixodidae</taxon>
        <taxon>Hyalomminae</taxon>
        <taxon>Hyalomma</taxon>
    </lineage>
</organism>
<dbReference type="Proteomes" id="UP000821845">
    <property type="component" value="Chromosome 4"/>
</dbReference>
<gene>
    <name evidence="1" type="ORF">HPB50_010715</name>
</gene>
<dbReference type="EMBL" id="CM023484">
    <property type="protein sequence ID" value="KAH6932949.1"/>
    <property type="molecule type" value="Genomic_DNA"/>
</dbReference>
<comment type="caution">
    <text evidence="1">The sequence shown here is derived from an EMBL/GenBank/DDBJ whole genome shotgun (WGS) entry which is preliminary data.</text>
</comment>
<name>A0ACB7SJW1_HYAAI</name>
<proteinExistence type="predicted"/>
<reference evidence="1" key="1">
    <citation type="submission" date="2020-05" db="EMBL/GenBank/DDBJ databases">
        <title>Large-scale comparative analyses of tick genomes elucidate their genetic diversity and vector capacities.</title>
        <authorList>
            <person name="Jia N."/>
            <person name="Wang J."/>
            <person name="Shi W."/>
            <person name="Du L."/>
            <person name="Sun Y."/>
            <person name="Zhan W."/>
            <person name="Jiang J."/>
            <person name="Wang Q."/>
            <person name="Zhang B."/>
            <person name="Ji P."/>
            <person name="Sakyi L.B."/>
            <person name="Cui X."/>
            <person name="Yuan T."/>
            <person name="Jiang B."/>
            <person name="Yang W."/>
            <person name="Lam T.T.-Y."/>
            <person name="Chang Q."/>
            <person name="Ding S."/>
            <person name="Wang X."/>
            <person name="Zhu J."/>
            <person name="Ruan X."/>
            <person name="Zhao L."/>
            <person name="Wei J."/>
            <person name="Que T."/>
            <person name="Du C."/>
            <person name="Cheng J."/>
            <person name="Dai P."/>
            <person name="Han X."/>
            <person name="Huang E."/>
            <person name="Gao Y."/>
            <person name="Liu J."/>
            <person name="Shao H."/>
            <person name="Ye R."/>
            <person name="Li L."/>
            <person name="Wei W."/>
            <person name="Wang X."/>
            <person name="Wang C."/>
            <person name="Yang T."/>
            <person name="Huo Q."/>
            <person name="Li W."/>
            <person name="Guo W."/>
            <person name="Chen H."/>
            <person name="Zhou L."/>
            <person name="Ni X."/>
            <person name="Tian J."/>
            <person name="Zhou Y."/>
            <person name="Sheng Y."/>
            <person name="Liu T."/>
            <person name="Pan Y."/>
            <person name="Xia L."/>
            <person name="Li J."/>
            <person name="Zhao F."/>
            <person name="Cao W."/>
        </authorList>
    </citation>
    <scope>NUCLEOTIDE SEQUENCE</scope>
    <source>
        <strain evidence="1">Hyas-2018</strain>
    </source>
</reference>